<protein>
    <submittedName>
        <fullName evidence="2">Uncharacterized protein</fullName>
    </submittedName>
</protein>
<reference evidence="2 3" key="1">
    <citation type="journal article" date="2024" name="Nat. Commun.">
        <title>Phylogenomics reveals the evolutionary origins of lichenization in chlorophyte algae.</title>
        <authorList>
            <person name="Puginier C."/>
            <person name="Libourel C."/>
            <person name="Otte J."/>
            <person name="Skaloud P."/>
            <person name="Haon M."/>
            <person name="Grisel S."/>
            <person name="Petersen M."/>
            <person name="Berrin J.G."/>
            <person name="Delaux P.M."/>
            <person name="Dal Grande F."/>
            <person name="Keller J."/>
        </authorList>
    </citation>
    <scope>NUCLEOTIDE SEQUENCE [LARGE SCALE GENOMIC DNA]</scope>
    <source>
        <strain evidence="2 3">SAG 2145</strain>
    </source>
</reference>
<gene>
    <name evidence="2" type="ORF">WJX74_007484</name>
</gene>
<dbReference type="AlphaFoldDB" id="A0AAW1RLL5"/>
<accession>A0AAW1RLL5</accession>
<feature type="signal peptide" evidence="1">
    <location>
        <begin position="1"/>
        <end position="17"/>
    </location>
</feature>
<organism evidence="2 3">
    <name type="scientific">Apatococcus lobatus</name>
    <dbReference type="NCBI Taxonomy" id="904363"/>
    <lineage>
        <taxon>Eukaryota</taxon>
        <taxon>Viridiplantae</taxon>
        <taxon>Chlorophyta</taxon>
        <taxon>core chlorophytes</taxon>
        <taxon>Trebouxiophyceae</taxon>
        <taxon>Chlorellales</taxon>
        <taxon>Chlorellaceae</taxon>
        <taxon>Apatococcus</taxon>
    </lineage>
</organism>
<evidence type="ECO:0000313" key="3">
    <source>
        <dbReference type="Proteomes" id="UP001438707"/>
    </source>
</evidence>
<keyword evidence="3" id="KW-1185">Reference proteome</keyword>
<comment type="caution">
    <text evidence="2">The sequence shown here is derived from an EMBL/GenBank/DDBJ whole genome shotgun (WGS) entry which is preliminary data.</text>
</comment>
<proteinExistence type="predicted"/>
<name>A0AAW1RLL5_9CHLO</name>
<dbReference type="Proteomes" id="UP001438707">
    <property type="component" value="Unassembled WGS sequence"/>
</dbReference>
<feature type="chain" id="PRO_5043329430" evidence="1">
    <location>
        <begin position="18"/>
        <end position="123"/>
    </location>
</feature>
<dbReference type="EMBL" id="JALJOS010000009">
    <property type="protein sequence ID" value="KAK9834682.1"/>
    <property type="molecule type" value="Genomic_DNA"/>
</dbReference>
<evidence type="ECO:0000313" key="2">
    <source>
        <dbReference type="EMBL" id="KAK9834682.1"/>
    </source>
</evidence>
<evidence type="ECO:0000256" key="1">
    <source>
        <dbReference type="SAM" id="SignalP"/>
    </source>
</evidence>
<sequence length="123" mass="13270">MHSITTAIATLATFSEAAVHDAPCQPINGSSQASADLKPIRRGSSIGHWWTTATQSLQMPTRYPCVTCTSFDLSGMGIQSISIEPVPGRMLMPTCEDHLYCMRLAVALKDLAHPDTALPKEVD</sequence>
<keyword evidence="1" id="KW-0732">Signal</keyword>